<dbReference type="Proteomes" id="UP001260872">
    <property type="component" value="Unassembled WGS sequence"/>
</dbReference>
<keyword evidence="2" id="KW-1185">Reference proteome</keyword>
<evidence type="ECO:0000313" key="1">
    <source>
        <dbReference type="EMBL" id="MDR5712442.1"/>
    </source>
</evidence>
<organism evidence="1 2">
    <name type="scientific">Nesterenkonia flava</name>
    <dbReference type="NCBI Taxonomy" id="469799"/>
    <lineage>
        <taxon>Bacteria</taxon>
        <taxon>Bacillati</taxon>
        <taxon>Actinomycetota</taxon>
        <taxon>Actinomycetes</taxon>
        <taxon>Micrococcales</taxon>
        <taxon>Micrococcaceae</taxon>
        <taxon>Nesterenkonia</taxon>
    </lineage>
</organism>
<gene>
    <name evidence="1" type="ORF">RH857_09915</name>
</gene>
<dbReference type="EMBL" id="JAVKGT010000025">
    <property type="protein sequence ID" value="MDR5712442.1"/>
    <property type="molecule type" value="Genomic_DNA"/>
</dbReference>
<proteinExistence type="predicted"/>
<protein>
    <submittedName>
        <fullName evidence="1">Uncharacterized protein</fullName>
    </submittedName>
</protein>
<dbReference type="RefSeq" id="WP_310537815.1">
    <property type="nucleotide sequence ID" value="NZ_BAAAOC010000083.1"/>
</dbReference>
<reference evidence="2" key="1">
    <citation type="submission" date="2023-07" db="EMBL/GenBank/DDBJ databases">
        <title>Description of three actinobacteria isolated from air of manufacturing shop in a pharmaceutical factory.</title>
        <authorList>
            <person name="Zhang D.-F."/>
        </authorList>
    </citation>
    <scope>NUCLEOTIDE SEQUENCE [LARGE SCALE GENOMIC DNA]</scope>
    <source>
        <strain evidence="2">CCTCC AB 207010</strain>
    </source>
</reference>
<sequence length="61" mass="6106">MALLAVPLPLLDSTTRDAVTVLAQAGALTLALLLAATELYGATRAPVRAAGAIPDTGFPCT</sequence>
<evidence type="ECO:0000313" key="2">
    <source>
        <dbReference type="Proteomes" id="UP001260872"/>
    </source>
</evidence>
<comment type="caution">
    <text evidence="1">The sequence shown here is derived from an EMBL/GenBank/DDBJ whole genome shotgun (WGS) entry which is preliminary data.</text>
</comment>
<accession>A0ABU1FVT5</accession>
<name>A0ABU1FVT5_9MICC</name>